<feature type="region of interest" description="Disordered" evidence="1">
    <location>
        <begin position="347"/>
        <end position="383"/>
    </location>
</feature>
<proteinExistence type="predicted"/>
<keyword evidence="2" id="KW-0472">Membrane</keyword>
<keyword evidence="2" id="KW-1133">Transmembrane helix</keyword>
<dbReference type="InterPro" id="IPR026160">
    <property type="entry name" value="Ric3"/>
</dbReference>
<feature type="region of interest" description="Disordered" evidence="1">
    <location>
        <begin position="222"/>
        <end position="312"/>
    </location>
</feature>
<feature type="compositionally biased region" description="Basic and acidic residues" evidence="1">
    <location>
        <begin position="150"/>
        <end position="160"/>
    </location>
</feature>
<feature type="compositionally biased region" description="Acidic residues" evidence="1">
    <location>
        <begin position="352"/>
        <end position="383"/>
    </location>
</feature>
<dbReference type="Ensembl" id="ENSMALT00000029143.1">
    <property type="protein sequence ID" value="ENSMALP00000028624.1"/>
    <property type="gene ID" value="ENSMALG00000019798.1"/>
</dbReference>
<dbReference type="PANTHER" id="PTHR21723">
    <property type="entry name" value="RESISTANCE TO INHIBITORS OF CHOLINESTERASE PROTEIN 3 RIC3"/>
    <property type="match status" value="1"/>
</dbReference>
<dbReference type="GO" id="GO:0034394">
    <property type="term" value="P:protein localization to cell surface"/>
    <property type="evidence" value="ECO:0007669"/>
    <property type="project" value="TreeGrafter"/>
</dbReference>
<dbReference type="PANTHER" id="PTHR21723:SF5">
    <property type="entry name" value="PROTEIN RIC-3"/>
    <property type="match status" value="1"/>
</dbReference>
<dbReference type="AlphaFoldDB" id="A0A3Q3K4Y0"/>
<accession>A0A3Q3K4Y0</accession>
<name>A0A3Q3K4Y0_MONAL</name>
<dbReference type="InterPro" id="IPR032763">
    <property type="entry name" value="RIC3_N"/>
</dbReference>
<dbReference type="GO" id="GO:0043025">
    <property type="term" value="C:neuronal cell body"/>
    <property type="evidence" value="ECO:0007669"/>
    <property type="project" value="TreeGrafter"/>
</dbReference>
<feature type="transmembrane region" description="Helical" evidence="2">
    <location>
        <begin position="73"/>
        <end position="93"/>
    </location>
</feature>
<sequence length="442" mass="50760">MSLTTCQKVTIISCSVLCVSLFLPRMLLPREKKEMGQSEGKDPEQWDVNPSYSMTHSAEAMAKVKVAGRGKNYNLMAQVIPVYGFGVLLYILYIIYKVITLSCISALYAVITTMLSLINLVAADYELARLQETQLQTEGMMERTVSGRSHGSERKTTASKKEEKLLRQLRQFTQLMQEHHLEEASPEMEAEEVPYGEDWEGYPEETYPEYDDDSHERCKFIKLEDPPNQPTAEALAERLEQEEEDVVARKLSILQEEEKDKGEGDVEGEREEGDDEMKDSEEVEDDTEDEEEEEAEKKQLLSPLSPLPPAEIKQERVGLEVSKTLQRLSRGKKQITFSDHKDVFHYPKEASYEEEEEDKEYEVEEKDEGTEVEGEEEVDEDDPLMEAESLQFSCEGCSNPEEEAEEDQEEYLFMSMADNNYMHGEMPKVGVSGLRMRNRRET</sequence>
<keyword evidence="2" id="KW-0812">Transmembrane</keyword>
<feature type="compositionally biased region" description="Acidic residues" evidence="1">
    <location>
        <begin position="265"/>
        <end position="294"/>
    </location>
</feature>
<organism evidence="4 5">
    <name type="scientific">Monopterus albus</name>
    <name type="common">Swamp eel</name>
    <dbReference type="NCBI Taxonomy" id="43700"/>
    <lineage>
        <taxon>Eukaryota</taxon>
        <taxon>Metazoa</taxon>
        <taxon>Chordata</taxon>
        <taxon>Craniata</taxon>
        <taxon>Vertebrata</taxon>
        <taxon>Euteleostomi</taxon>
        <taxon>Actinopterygii</taxon>
        <taxon>Neopterygii</taxon>
        <taxon>Teleostei</taxon>
        <taxon>Neoteleostei</taxon>
        <taxon>Acanthomorphata</taxon>
        <taxon>Anabantaria</taxon>
        <taxon>Synbranchiformes</taxon>
        <taxon>Synbranchidae</taxon>
        <taxon>Monopterus</taxon>
    </lineage>
</organism>
<keyword evidence="5" id="KW-1185">Reference proteome</keyword>
<feature type="domain" description="Resistance to inhibitors of cholinesterase protein 3 N-terminal" evidence="3">
    <location>
        <begin position="16"/>
        <end position="145"/>
    </location>
</feature>
<evidence type="ECO:0000259" key="3">
    <source>
        <dbReference type="Pfam" id="PF15361"/>
    </source>
</evidence>
<dbReference type="GO" id="GO:0043005">
    <property type="term" value="C:neuron projection"/>
    <property type="evidence" value="ECO:0007669"/>
    <property type="project" value="TreeGrafter"/>
</dbReference>
<evidence type="ECO:0000256" key="1">
    <source>
        <dbReference type="SAM" id="MobiDB-lite"/>
    </source>
</evidence>
<feature type="region of interest" description="Disordered" evidence="1">
    <location>
        <begin position="140"/>
        <end position="160"/>
    </location>
</feature>
<dbReference type="Pfam" id="PF15361">
    <property type="entry name" value="RIC3"/>
    <property type="match status" value="1"/>
</dbReference>
<protein>
    <recommendedName>
        <fullName evidence="3">Resistance to inhibitors of cholinesterase protein 3 N-terminal domain-containing protein</fullName>
    </recommendedName>
</protein>
<evidence type="ECO:0000313" key="4">
    <source>
        <dbReference type="Ensembl" id="ENSMALP00000028624.1"/>
    </source>
</evidence>
<feature type="transmembrane region" description="Helical" evidence="2">
    <location>
        <begin position="99"/>
        <end position="122"/>
    </location>
</feature>
<dbReference type="GO" id="GO:0007271">
    <property type="term" value="P:synaptic transmission, cholinergic"/>
    <property type="evidence" value="ECO:0007669"/>
    <property type="project" value="TreeGrafter"/>
</dbReference>
<feature type="transmembrane region" description="Helical" evidence="2">
    <location>
        <begin position="6"/>
        <end position="28"/>
    </location>
</feature>
<dbReference type="GO" id="GO:0045202">
    <property type="term" value="C:synapse"/>
    <property type="evidence" value="ECO:0007669"/>
    <property type="project" value="GOC"/>
</dbReference>
<reference evidence="4" key="1">
    <citation type="submission" date="2025-08" db="UniProtKB">
        <authorList>
            <consortium name="Ensembl"/>
        </authorList>
    </citation>
    <scope>IDENTIFICATION</scope>
</reference>
<dbReference type="Proteomes" id="UP000261600">
    <property type="component" value="Unplaced"/>
</dbReference>
<reference evidence="4" key="2">
    <citation type="submission" date="2025-09" db="UniProtKB">
        <authorList>
            <consortium name="Ensembl"/>
        </authorList>
    </citation>
    <scope>IDENTIFICATION</scope>
</reference>
<evidence type="ECO:0000313" key="5">
    <source>
        <dbReference type="Proteomes" id="UP000261600"/>
    </source>
</evidence>
<evidence type="ECO:0000256" key="2">
    <source>
        <dbReference type="SAM" id="Phobius"/>
    </source>
</evidence>